<dbReference type="EMBL" id="PJQY01002854">
    <property type="protein sequence ID" value="PQM42230.1"/>
    <property type="molecule type" value="Genomic_DNA"/>
</dbReference>
<dbReference type="GO" id="GO:0016491">
    <property type="term" value="F:oxidoreductase activity"/>
    <property type="evidence" value="ECO:0007669"/>
    <property type="project" value="InterPro"/>
</dbReference>
<protein>
    <submittedName>
        <fullName evidence="4">Berberine bridge enzyme-like 22</fullName>
    </submittedName>
</protein>
<feature type="domain" description="Berberine/berberine-like" evidence="3">
    <location>
        <begin position="67"/>
        <end position="124"/>
    </location>
</feature>
<keyword evidence="1" id="KW-0285">Flavoprotein</keyword>
<comment type="caution">
    <text evidence="4">The sequence shown here is derived from an EMBL/GenBank/DDBJ whole genome shotgun (WGS) entry which is preliminary data.</text>
</comment>
<keyword evidence="5" id="KW-1185">Reference proteome</keyword>
<name>A0A314UXT3_PRUYE</name>
<dbReference type="InterPro" id="IPR012951">
    <property type="entry name" value="BBE"/>
</dbReference>
<proteinExistence type="predicted"/>
<dbReference type="Proteomes" id="UP000250321">
    <property type="component" value="Unassembled WGS sequence"/>
</dbReference>
<sequence length="128" mass="15198">MDPYGGRMNEISEFEIPFPHRKGNLFNIQYIVKWDVNSIEETNKHIHWIRMLYRFMSPYVSRSPRGSYINYKDLDLGSNKQENTSYLEASAWGRKYFKGNFKRLAQVKSKVDPDNFFRNEQSIPPLPA</sequence>
<keyword evidence="2" id="KW-0274">FAD</keyword>
<dbReference type="PANTHER" id="PTHR32448">
    <property type="entry name" value="OS08G0158400 PROTEIN"/>
    <property type="match status" value="1"/>
</dbReference>
<evidence type="ECO:0000256" key="2">
    <source>
        <dbReference type="ARBA" id="ARBA00022827"/>
    </source>
</evidence>
<dbReference type="STRING" id="2094558.A0A314UXT3"/>
<dbReference type="OrthoDB" id="407275at2759"/>
<evidence type="ECO:0000313" key="4">
    <source>
        <dbReference type="EMBL" id="PQM42230.1"/>
    </source>
</evidence>
<accession>A0A314UXT3</accession>
<evidence type="ECO:0000256" key="1">
    <source>
        <dbReference type="ARBA" id="ARBA00022630"/>
    </source>
</evidence>
<dbReference type="InterPro" id="IPR016169">
    <property type="entry name" value="FAD-bd_PCMH_sub2"/>
</dbReference>
<evidence type="ECO:0000259" key="3">
    <source>
        <dbReference type="Pfam" id="PF08031"/>
    </source>
</evidence>
<dbReference type="Gene3D" id="3.40.462.20">
    <property type="match status" value="1"/>
</dbReference>
<dbReference type="Gene3D" id="3.30.465.10">
    <property type="match status" value="1"/>
</dbReference>
<dbReference type="AlphaFoldDB" id="A0A314UXT3"/>
<dbReference type="GO" id="GO:0050660">
    <property type="term" value="F:flavin adenine dinucleotide binding"/>
    <property type="evidence" value="ECO:0007669"/>
    <property type="project" value="InterPro"/>
</dbReference>
<evidence type="ECO:0000313" key="5">
    <source>
        <dbReference type="Proteomes" id="UP000250321"/>
    </source>
</evidence>
<organism evidence="4 5">
    <name type="scientific">Prunus yedoensis var. nudiflora</name>
    <dbReference type="NCBI Taxonomy" id="2094558"/>
    <lineage>
        <taxon>Eukaryota</taxon>
        <taxon>Viridiplantae</taxon>
        <taxon>Streptophyta</taxon>
        <taxon>Embryophyta</taxon>
        <taxon>Tracheophyta</taxon>
        <taxon>Spermatophyta</taxon>
        <taxon>Magnoliopsida</taxon>
        <taxon>eudicotyledons</taxon>
        <taxon>Gunneridae</taxon>
        <taxon>Pentapetalae</taxon>
        <taxon>rosids</taxon>
        <taxon>fabids</taxon>
        <taxon>Rosales</taxon>
        <taxon>Rosaceae</taxon>
        <taxon>Amygdaloideae</taxon>
        <taxon>Amygdaleae</taxon>
        <taxon>Prunus</taxon>
    </lineage>
</organism>
<gene>
    <name evidence="4" type="ORF">Pyn_27977</name>
</gene>
<reference evidence="4 5" key="1">
    <citation type="submission" date="2018-02" db="EMBL/GenBank/DDBJ databases">
        <title>Draft genome of wild Prunus yedoensis var. nudiflora.</title>
        <authorList>
            <person name="Baek S."/>
            <person name="Kim J.-H."/>
            <person name="Choi K."/>
            <person name="Kim G.-B."/>
            <person name="Cho A."/>
            <person name="Jang H."/>
            <person name="Shin C.-H."/>
            <person name="Yu H.-J."/>
            <person name="Mun J.-H."/>
        </authorList>
    </citation>
    <scope>NUCLEOTIDE SEQUENCE [LARGE SCALE GENOMIC DNA]</scope>
    <source>
        <strain evidence="5">cv. Jeju island</strain>
        <tissue evidence="4">Leaf</tissue>
    </source>
</reference>
<dbReference type="Pfam" id="PF08031">
    <property type="entry name" value="BBE"/>
    <property type="match status" value="1"/>
</dbReference>